<dbReference type="EMBL" id="NBBI01000003">
    <property type="protein sequence ID" value="OWK30414.1"/>
    <property type="molecule type" value="Genomic_DNA"/>
</dbReference>
<dbReference type="AlphaFoldDB" id="A0A245ZL05"/>
<evidence type="ECO:0000256" key="1">
    <source>
        <dbReference type="SAM" id="MobiDB-lite"/>
    </source>
</evidence>
<organism evidence="2 3">
    <name type="scientific">Sphingomonas dokdonensis</name>
    <dbReference type="NCBI Taxonomy" id="344880"/>
    <lineage>
        <taxon>Bacteria</taxon>
        <taxon>Pseudomonadati</taxon>
        <taxon>Pseudomonadota</taxon>
        <taxon>Alphaproteobacteria</taxon>
        <taxon>Sphingomonadales</taxon>
        <taxon>Sphingomonadaceae</taxon>
        <taxon>Sphingomonas</taxon>
    </lineage>
</organism>
<evidence type="ECO:0000313" key="3">
    <source>
        <dbReference type="Proteomes" id="UP000197290"/>
    </source>
</evidence>
<evidence type="ECO:0000313" key="2">
    <source>
        <dbReference type="EMBL" id="OWK30414.1"/>
    </source>
</evidence>
<gene>
    <name evidence="2" type="ORF">SPDO_21000</name>
</gene>
<comment type="caution">
    <text evidence="2">The sequence shown here is derived from an EMBL/GenBank/DDBJ whole genome shotgun (WGS) entry which is preliminary data.</text>
</comment>
<name>A0A245ZL05_9SPHN</name>
<dbReference type="Proteomes" id="UP000197290">
    <property type="component" value="Unassembled WGS sequence"/>
</dbReference>
<sequence>MRGGVGEWNELLGEEGVSPPPQDLSAIIRKQTHDSIPIACNHDAKVARPEYGIAAPNFVPVLPERNPIPNLHTTSSRIQGATYLQKTSTINNHLLVL</sequence>
<accession>A0A245ZL05</accession>
<reference evidence="2 3" key="1">
    <citation type="submission" date="2017-03" db="EMBL/GenBank/DDBJ databases">
        <title>Genome sequence of Sphingomonas dokdonensis DSM 21029.</title>
        <authorList>
            <person name="Poehlein A."/>
            <person name="Wuebbeler J.H."/>
            <person name="Steinbuechel A."/>
            <person name="Daniel R."/>
        </authorList>
    </citation>
    <scope>NUCLEOTIDE SEQUENCE [LARGE SCALE GENOMIC DNA]</scope>
    <source>
        <strain evidence="2 3">DSM 21029</strain>
    </source>
</reference>
<protein>
    <submittedName>
        <fullName evidence="2">Uncharacterized protein</fullName>
    </submittedName>
</protein>
<feature type="region of interest" description="Disordered" evidence="1">
    <location>
        <begin position="1"/>
        <end position="23"/>
    </location>
</feature>
<keyword evidence="3" id="KW-1185">Reference proteome</keyword>
<proteinExistence type="predicted"/>